<dbReference type="AlphaFoldDB" id="A0A1X7V9Y1"/>
<dbReference type="InterPro" id="IPR043502">
    <property type="entry name" value="DNA/RNA_pol_sf"/>
</dbReference>
<sequence length="124" mass="14138">MQVHYLGLIISAAGVQPDESKIEAVSCYPRLSSEKQLRQSHHSLNYYLKKVKHCLTSYPTLAFSDLTKELTLYTDASDVALGAALNQTLQGRKRDVSYFSHQLQKVERRHCTIERKTPISMAFH</sequence>
<dbReference type="PANTHER" id="PTHR37984">
    <property type="entry name" value="PROTEIN CBG26694"/>
    <property type="match status" value="1"/>
</dbReference>
<dbReference type="GO" id="GO:0003824">
    <property type="term" value="F:catalytic activity"/>
    <property type="evidence" value="ECO:0007669"/>
    <property type="project" value="UniProtKB-KW"/>
</dbReference>
<dbReference type="Gene3D" id="3.10.20.370">
    <property type="match status" value="1"/>
</dbReference>
<dbReference type="eggNOG" id="KOG0017">
    <property type="taxonomic scope" value="Eukaryota"/>
</dbReference>
<dbReference type="InterPro" id="IPR050951">
    <property type="entry name" value="Retrovirus_Pol_polyprotein"/>
</dbReference>
<organism evidence="3">
    <name type="scientific">Amphimedon queenslandica</name>
    <name type="common">Sponge</name>
    <dbReference type="NCBI Taxonomy" id="400682"/>
    <lineage>
        <taxon>Eukaryota</taxon>
        <taxon>Metazoa</taxon>
        <taxon>Porifera</taxon>
        <taxon>Demospongiae</taxon>
        <taxon>Heteroscleromorpha</taxon>
        <taxon>Haplosclerida</taxon>
        <taxon>Niphatidae</taxon>
        <taxon>Amphimedon</taxon>
    </lineage>
</organism>
<dbReference type="PANTHER" id="PTHR37984:SF5">
    <property type="entry name" value="PROTEIN NYNRIN-LIKE"/>
    <property type="match status" value="1"/>
</dbReference>
<evidence type="ECO:0000313" key="3">
    <source>
        <dbReference type="EnsemblMetazoa" id="Aqu2.1.36327_001"/>
    </source>
</evidence>
<evidence type="ECO:0000259" key="2">
    <source>
        <dbReference type="Pfam" id="PF17919"/>
    </source>
</evidence>
<dbReference type="Pfam" id="PF17919">
    <property type="entry name" value="RT_RNaseH_2"/>
    <property type="match status" value="1"/>
</dbReference>
<reference evidence="3" key="1">
    <citation type="submission" date="2017-05" db="UniProtKB">
        <authorList>
            <consortium name="EnsemblMetazoa"/>
        </authorList>
    </citation>
    <scope>IDENTIFICATION</scope>
</reference>
<evidence type="ECO:0000256" key="1">
    <source>
        <dbReference type="ARBA" id="ARBA00023268"/>
    </source>
</evidence>
<protein>
    <recommendedName>
        <fullName evidence="2">Reverse transcriptase/retrotransposon-derived protein RNase H-like domain-containing protein</fullName>
    </recommendedName>
</protein>
<keyword evidence="1" id="KW-0511">Multifunctional enzyme</keyword>
<accession>A0A1X7V9Y1</accession>
<feature type="domain" description="Reverse transcriptase/retrotransposon-derived protein RNase H-like" evidence="2">
    <location>
        <begin position="48"/>
        <end position="116"/>
    </location>
</feature>
<dbReference type="SUPFAM" id="SSF56672">
    <property type="entry name" value="DNA/RNA polymerases"/>
    <property type="match status" value="1"/>
</dbReference>
<dbReference type="InParanoid" id="A0A1X7V9Y1"/>
<dbReference type="InterPro" id="IPR041577">
    <property type="entry name" value="RT_RNaseH_2"/>
</dbReference>
<dbReference type="EnsemblMetazoa" id="Aqu2.1.36327_001">
    <property type="protein sequence ID" value="Aqu2.1.36327_001"/>
    <property type="gene ID" value="Aqu2.1.36327"/>
</dbReference>
<proteinExistence type="predicted"/>
<name>A0A1X7V9Y1_AMPQE</name>